<keyword evidence="4" id="KW-0539">Nucleus</keyword>
<feature type="domain" description="G-patch" evidence="8">
    <location>
        <begin position="25"/>
        <end position="72"/>
    </location>
</feature>
<dbReference type="Proteomes" id="UP001164286">
    <property type="component" value="Unassembled WGS sequence"/>
</dbReference>
<dbReference type="GO" id="GO:0003676">
    <property type="term" value="F:nucleic acid binding"/>
    <property type="evidence" value="ECO:0007669"/>
    <property type="project" value="InterPro"/>
</dbReference>
<keyword evidence="2" id="KW-0690">Ribosome biogenesis</keyword>
<reference evidence="9" key="1">
    <citation type="journal article" date="2022" name="G3 (Bethesda)">
        <title>High quality genome of the basidiomycete yeast Dioszegia hungarica PDD-24b-2 isolated from cloud water.</title>
        <authorList>
            <person name="Jarrige D."/>
            <person name="Haridas S."/>
            <person name="Bleykasten-Grosshans C."/>
            <person name="Joly M."/>
            <person name="Nadalig T."/>
            <person name="Sancelme M."/>
            <person name="Vuilleumier S."/>
            <person name="Grigoriev I.V."/>
            <person name="Amato P."/>
            <person name="Bringel F."/>
        </authorList>
    </citation>
    <scope>NUCLEOTIDE SEQUENCE</scope>
    <source>
        <strain evidence="9">PDD-24b-2</strain>
    </source>
</reference>
<dbReference type="PROSITE" id="PS50174">
    <property type="entry name" value="G_PATCH"/>
    <property type="match status" value="1"/>
</dbReference>
<evidence type="ECO:0000256" key="2">
    <source>
        <dbReference type="ARBA" id="ARBA00022517"/>
    </source>
</evidence>
<evidence type="ECO:0000256" key="7">
    <source>
        <dbReference type="SAM" id="MobiDB-lite"/>
    </source>
</evidence>
<proteinExistence type="inferred from homology"/>
<feature type="region of interest" description="Disordered" evidence="7">
    <location>
        <begin position="254"/>
        <end position="322"/>
    </location>
</feature>
<dbReference type="RefSeq" id="XP_052947995.1">
    <property type="nucleotide sequence ID" value="XM_053088362.1"/>
</dbReference>
<keyword evidence="10" id="KW-1185">Reference proteome</keyword>
<dbReference type="GeneID" id="77727567"/>
<dbReference type="GO" id="GO:0006364">
    <property type="term" value="P:rRNA processing"/>
    <property type="evidence" value="ECO:0007669"/>
    <property type="project" value="UniProtKB-KW"/>
</dbReference>
<name>A0AA38LX81_9TREE</name>
<dbReference type="PANTHER" id="PTHR23149:SF31">
    <property type="entry name" value="PROTEIN PXR1"/>
    <property type="match status" value="1"/>
</dbReference>
<keyword evidence="3" id="KW-0698">rRNA processing</keyword>
<evidence type="ECO:0000256" key="1">
    <source>
        <dbReference type="ARBA" id="ARBA00004604"/>
    </source>
</evidence>
<evidence type="ECO:0000256" key="6">
    <source>
        <dbReference type="ARBA" id="ARBA00041961"/>
    </source>
</evidence>
<sequence length="322" mass="34232">MGLSERKEKQRISYDPRNLSWSDDKDRFSYKHMKALGWTDASGIGGAALTGNAKHIAVVHKLDSSGIGMARAVKEGDAVGGQARAGLEDVLKRLASASASASPSPAPEDVKPLSRNRIASRHRHLQSKRLASSSPAALAEILGISPSAMPKLEDIKPTAAELSLPSSSSLPDVKPTAAELDAKPVREAEDMVSTSTLSVSDYFRQKMRAKAIARQIAAGETPDLEPEVPIASSSKPTSTWTGTRMAFEADNTPLSFSDAPVSQDALGVPLDDETARKAAKAARKAEKEAKRAAKAERKKAKGEEGGVSQDGAEVKKRKREAE</sequence>
<evidence type="ECO:0000313" key="10">
    <source>
        <dbReference type="Proteomes" id="UP001164286"/>
    </source>
</evidence>
<dbReference type="PANTHER" id="PTHR23149">
    <property type="entry name" value="G PATCH DOMAIN CONTAINING PROTEIN"/>
    <property type="match status" value="1"/>
</dbReference>
<evidence type="ECO:0000313" key="9">
    <source>
        <dbReference type="EMBL" id="KAI9638218.1"/>
    </source>
</evidence>
<comment type="similarity">
    <text evidence="5">Belongs to the PINX1 family.</text>
</comment>
<dbReference type="AlphaFoldDB" id="A0AA38LX81"/>
<comment type="caution">
    <text evidence="9">The sequence shown here is derived from an EMBL/GenBank/DDBJ whole genome shotgun (WGS) entry which is preliminary data.</text>
</comment>
<accession>A0AA38LX81</accession>
<evidence type="ECO:0000256" key="4">
    <source>
        <dbReference type="ARBA" id="ARBA00023242"/>
    </source>
</evidence>
<evidence type="ECO:0000259" key="8">
    <source>
        <dbReference type="PROSITE" id="PS50174"/>
    </source>
</evidence>
<evidence type="ECO:0000256" key="3">
    <source>
        <dbReference type="ARBA" id="ARBA00022552"/>
    </source>
</evidence>
<protein>
    <recommendedName>
        <fullName evidence="6">PinX1-related protein 1</fullName>
    </recommendedName>
</protein>
<feature type="compositionally biased region" description="Basic and acidic residues" evidence="7">
    <location>
        <begin position="283"/>
        <end position="295"/>
    </location>
</feature>
<organism evidence="9 10">
    <name type="scientific">Dioszegia hungarica</name>
    <dbReference type="NCBI Taxonomy" id="4972"/>
    <lineage>
        <taxon>Eukaryota</taxon>
        <taxon>Fungi</taxon>
        <taxon>Dikarya</taxon>
        <taxon>Basidiomycota</taxon>
        <taxon>Agaricomycotina</taxon>
        <taxon>Tremellomycetes</taxon>
        <taxon>Tremellales</taxon>
        <taxon>Bulleribasidiaceae</taxon>
        <taxon>Dioszegia</taxon>
    </lineage>
</organism>
<gene>
    <name evidence="9" type="ORF">MKK02DRAFT_31701</name>
</gene>
<dbReference type="GO" id="GO:0005730">
    <property type="term" value="C:nucleolus"/>
    <property type="evidence" value="ECO:0007669"/>
    <property type="project" value="UniProtKB-SubCell"/>
</dbReference>
<dbReference type="InterPro" id="IPR050656">
    <property type="entry name" value="PINX1"/>
</dbReference>
<evidence type="ECO:0000256" key="5">
    <source>
        <dbReference type="ARBA" id="ARBA00038007"/>
    </source>
</evidence>
<dbReference type="EMBL" id="JAKWFO010000003">
    <property type="protein sequence ID" value="KAI9638218.1"/>
    <property type="molecule type" value="Genomic_DNA"/>
</dbReference>
<comment type="subcellular location">
    <subcellularLocation>
        <location evidence="1">Nucleus</location>
        <location evidence="1">Nucleolus</location>
    </subcellularLocation>
</comment>
<dbReference type="InterPro" id="IPR000467">
    <property type="entry name" value="G_patch_dom"/>
</dbReference>